<feature type="compositionally biased region" description="Acidic residues" evidence="1">
    <location>
        <begin position="257"/>
        <end position="266"/>
    </location>
</feature>
<sequence length="266" mass="24944">MSTKIWTRALGVAGVTGGLVLLSAAASQASDGPLGGLTDGLLGGGSSTSQDATSSEGDAAGEAAVQAPITLGGAELGLSTSSTRSSGSTTTVTDGDGGSVSQSREQSSADASNLGVDLGSVSIDPAALLSGSASGGATSTDGAASGSTASDGSLAGQVTAAAPIDLDGLSITGTHQQASTQEEERTVTTDDGASSTTGSASEQQSTTTGGLELEGVTADPAATVGGLLTGGTLSSDQGRTEGTSTDGAATGAVVVADEADPAEVTA</sequence>
<keyword evidence="4" id="KW-1185">Reference proteome</keyword>
<dbReference type="RefSeq" id="WP_168680823.1">
    <property type="nucleotide sequence ID" value="NZ_JAAXOY010000733.1"/>
</dbReference>
<evidence type="ECO:0000256" key="2">
    <source>
        <dbReference type="SAM" id="SignalP"/>
    </source>
</evidence>
<accession>A0ABX1K7E3</accession>
<evidence type="ECO:0000313" key="3">
    <source>
        <dbReference type="EMBL" id="NKY41465.1"/>
    </source>
</evidence>
<feature type="chain" id="PRO_5047268855" evidence="2">
    <location>
        <begin position="30"/>
        <end position="266"/>
    </location>
</feature>
<feature type="compositionally biased region" description="Low complexity" evidence="1">
    <location>
        <begin position="241"/>
        <end position="256"/>
    </location>
</feature>
<feature type="signal peptide" evidence="2">
    <location>
        <begin position="1"/>
        <end position="29"/>
    </location>
</feature>
<protein>
    <submittedName>
        <fullName evidence="3">Uncharacterized protein</fullName>
    </submittedName>
</protein>
<dbReference type="Proteomes" id="UP000777774">
    <property type="component" value="Unassembled WGS sequence"/>
</dbReference>
<name>A0ABX1K7E3_9CELL</name>
<feature type="compositionally biased region" description="Low complexity" evidence="1">
    <location>
        <begin position="223"/>
        <end position="233"/>
    </location>
</feature>
<gene>
    <name evidence="3" type="ORF">HGA02_18670</name>
</gene>
<proteinExistence type="predicted"/>
<feature type="region of interest" description="Disordered" evidence="1">
    <location>
        <begin position="75"/>
        <end position="112"/>
    </location>
</feature>
<feature type="region of interest" description="Disordered" evidence="1">
    <location>
        <begin position="37"/>
        <end position="61"/>
    </location>
</feature>
<feature type="compositionally biased region" description="Low complexity" evidence="1">
    <location>
        <begin position="189"/>
        <end position="215"/>
    </location>
</feature>
<feature type="region of interest" description="Disordered" evidence="1">
    <location>
        <begin position="131"/>
        <end position="153"/>
    </location>
</feature>
<reference evidence="3 4" key="1">
    <citation type="submission" date="2020-04" db="EMBL/GenBank/DDBJ databases">
        <title>MicrobeNet Type strains.</title>
        <authorList>
            <person name="Nicholson A.C."/>
        </authorList>
    </citation>
    <scope>NUCLEOTIDE SEQUENCE [LARGE SCALE GENOMIC DNA]</scope>
    <source>
        <strain evidence="3 4">ATCC BAA-787</strain>
    </source>
</reference>
<feature type="compositionally biased region" description="Gly residues" evidence="1">
    <location>
        <begin position="37"/>
        <end position="46"/>
    </location>
</feature>
<evidence type="ECO:0000256" key="1">
    <source>
        <dbReference type="SAM" id="MobiDB-lite"/>
    </source>
</evidence>
<evidence type="ECO:0000313" key="4">
    <source>
        <dbReference type="Proteomes" id="UP000777774"/>
    </source>
</evidence>
<feature type="region of interest" description="Disordered" evidence="1">
    <location>
        <begin position="174"/>
        <end position="266"/>
    </location>
</feature>
<feature type="compositionally biased region" description="Polar residues" evidence="1">
    <location>
        <begin position="102"/>
        <end position="111"/>
    </location>
</feature>
<feature type="compositionally biased region" description="Low complexity" evidence="1">
    <location>
        <begin position="76"/>
        <end position="94"/>
    </location>
</feature>
<keyword evidence="2" id="KW-0732">Signal</keyword>
<comment type="caution">
    <text evidence="3">The sequence shown here is derived from an EMBL/GenBank/DDBJ whole genome shotgun (WGS) entry which is preliminary data.</text>
</comment>
<organism evidence="3 4">
    <name type="scientific">Cellulomonas septica</name>
    <dbReference type="NCBI Taxonomy" id="285080"/>
    <lineage>
        <taxon>Bacteria</taxon>
        <taxon>Bacillati</taxon>
        <taxon>Actinomycetota</taxon>
        <taxon>Actinomycetes</taxon>
        <taxon>Micrococcales</taxon>
        <taxon>Cellulomonadaceae</taxon>
        <taxon>Cellulomonas</taxon>
    </lineage>
</organism>
<dbReference type="EMBL" id="JAAXOY010000733">
    <property type="protein sequence ID" value="NKY41465.1"/>
    <property type="molecule type" value="Genomic_DNA"/>
</dbReference>